<dbReference type="InterPro" id="IPR028994">
    <property type="entry name" value="Integrin_alpha_N"/>
</dbReference>
<gene>
    <name evidence="5" type="ORF">SCLAV_p0730</name>
</gene>
<evidence type="ECO:0000313" key="6">
    <source>
        <dbReference type="Proteomes" id="UP000002357"/>
    </source>
</evidence>
<dbReference type="PANTHER" id="PTHR46580:SF4">
    <property type="entry name" value="ATP_GTP-BINDING PROTEIN"/>
    <property type="match status" value="1"/>
</dbReference>
<keyword evidence="3" id="KW-0325">Glycoprotein</keyword>
<protein>
    <submittedName>
        <fullName evidence="5">Integrin-like protein</fullName>
    </submittedName>
</protein>
<keyword evidence="1" id="KW-0732">Signal</keyword>
<dbReference type="InterPro" id="IPR013517">
    <property type="entry name" value="FG-GAP"/>
</dbReference>
<dbReference type="Pfam" id="PF01839">
    <property type="entry name" value="FG-GAP"/>
    <property type="match status" value="3"/>
</dbReference>
<feature type="compositionally biased region" description="Polar residues" evidence="4">
    <location>
        <begin position="429"/>
        <end position="438"/>
    </location>
</feature>
<dbReference type="SUPFAM" id="SSF69318">
    <property type="entry name" value="Integrin alpha N-terminal domain"/>
    <property type="match status" value="1"/>
</dbReference>
<dbReference type="eggNOG" id="COG5555">
    <property type="taxonomic scope" value="Bacteria"/>
</dbReference>
<sequence length="519" mass="52594">MTGRQPRVSHSPFAFVREGPPMRTHSAPRGPGLAVAIAVVIGALAAPAAASAPAFAAPAESASRQRAEPVAQPEDFNGDGYRDVAVAAQHGTVDGVAKAGYVAVLYGSRSGSPLARKQIVHQDTAGIPDEAEEGDGFGGALVSGDLDRDGYTDLVVGTATEDVGTLQDAGTVTVVWGGPQGLSGGTTVTSGVRARDALGRLLAVGDFDGDGDSDLVTTDDGNFRLRTVFGPFGRDGSHAGTERDGYGLDHYSYVDLAAGDTNRDGRTDLVTTTVGHGDFQGYGASFRLGTASGIGQLRHFGAGKFDGDNADVGDINRDGYADIVIGRTVDGGDEDVYIPTAKGGMITWIPGSAKGPLPARARAFNQDSAHVPGAAEWRDGFGTGVSIGDVDGDGYQDIAAGVPHEALGRVQKAGSVVVLRGSKEGPTGKGSQAVSQDTPGVPGAAEPSDIFGYRSTVVDINGDGRGELFASALGENESAGVVSFLPGTRNGVTATGSVTFGAGSLGMLAAKGLLGSFND</sequence>
<evidence type="ECO:0000256" key="2">
    <source>
        <dbReference type="ARBA" id="ARBA00022737"/>
    </source>
</evidence>
<reference evidence="5 6" key="1">
    <citation type="journal article" date="2010" name="Genome Biol. Evol.">
        <title>The sequence of a 1.8-mb bacterial linear plasmid reveals a rich evolutionary reservoir of secondary metabolic pathways.</title>
        <authorList>
            <person name="Medema M.H."/>
            <person name="Trefzer A."/>
            <person name="Kovalchuk A."/>
            <person name="van den Berg M."/>
            <person name="Mueller U."/>
            <person name="Heijne W."/>
            <person name="Wu L."/>
            <person name="Alam M.T."/>
            <person name="Ronning C.M."/>
            <person name="Nierman W.C."/>
            <person name="Bovenberg R.A.L."/>
            <person name="Breitling R."/>
            <person name="Takano E."/>
        </authorList>
    </citation>
    <scope>NUCLEOTIDE SEQUENCE [LARGE SCALE GENOMIC DNA]</scope>
    <source>
        <strain evidence="6">ATCC 27064 / DSM 738 / JCM 4710 / NBRC 13307 / NCIMB 12785 / NRRL 3585 / VKM Ac-602</strain>
        <plasmid evidence="5">pSCL4</plasmid>
    </source>
</reference>
<dbReference type="Proteomes" id="UP000002357">
    <property type="component" value="Plasmid pSCL4"/>
</dbReference>
<organism evidence="5 6">
    <name type="scientific">Streptomyces clavuligerus</name>
    <dbReference type="NCBI Taxonomy" id="1901"/>
    <lineage>
        <taxon>Bacteria</taxon>
        <taxon>Bacillati</taxon>
        <taxon>Actinomycetota</taxon>
        <taxon>Actinomycetes</taxon>
        <taxon>Kitasatosporales</taxon>
        <taxon>Streptomycetaceae</taxon>
        <taxon>Streptomyces</taxon>
    </lineage>
</organism>
<dbReference type="SMART" id="SM00191">
    <property type="entry name" value="Int_alpha"/>
    <property type="match status" value="4"/>
</dbReference>
<evidence type="ECO:0000313" key="5">
    <source>
        <dbReference type="EMBL" id="EFG04217.2"/>
    </source>
</evidence>
<keyword evidence="6" id="KW-1185">Reference proteome</keyword>
<dbReference type="PANTHER" id="PTHR46580">
    <property type="entry name" value="SENSOR KINASE-RELATED"/>
    <property type="match status" value="1"/>
</dbReference>
<accession>B5GNA0</accession>
<dbReference type="Gene3D" id="2.130.10.130">
    <property type="entry name" value="Integrin alpha, N-terminal"/>
    <property type="match status" value="3"/>
</dbReference>
<geneLocation type="plasmid" evidence="5 6">
    <name>pSCL4</name>
</geneLocation>
<dbReference type="OrthoDB" id="344301at2"/>
<evidence type="ECO:0000256" key="3">
    <source>
        <dbReference type="ARBA" id="ARBA00023180"/>
    </source>
</evidence>
<dbReference type="AlphaFoldDB" id="B5GNA0"/>
<name>B5GNA0_STRCL</name>
<keyword evidence="5" id="KW-0614">Plasmid</keyword>
<dbReference type="PROSITE" id="PS51470">
    <property type="entry name" value="FG_GAP"/>
    <property type="match status" value="2"/>
</dbReference>
<dbReference type="EMBL" id="CM000914">
    <property type="protein sequence ID" value="EFG04217.2"/>
    <property type="molecule type" value="Genomic_DNA"/>
</dbReference>
<dbReference type="InterPro" id="IPR013519">
    <property type="entry name" value="Int_alpha_beta-p"/>
</dbReference>
<keyword evidence="2" id="KW-0677">Repeat</keyword>
<proteinExistence type="predicted"/>
<evidence type="ECO:0000256" key="1">
    <source>
        <dbReference type="ARBA" id="ARBA00022729"/>
    </source>
</evidence>
<feature type="region of interest" description="Disordered" evidence="4">
    <location>
        <begin position="421"/>
        <end position="448"/>
    </location>
</feature>
<dbReference type="GO" id="GO:0007229">
    <property type="term" value="P:integrin-mediated signaling pathway"/>
    <property type="evidence" value="ECO:0007669"/>
    <property type="project" value="UniProtKB-KW"/>
</dbReference>
<keyword evidence="5" id="KW-0401">Integrin</keyword>
<feature type="region of interest" description="Disordered" evidence="4">
    <location>
        <begin position="1"/>
        <end position="27"/>
    </location>
</feature>
<evidence type="ECO:0000256" key="4">
    <source>
        <dbReference type="SAM" id="MobiDB-lite"/>
    </source>
</evidence>